<keyword evidence="10" id="KW-0443">Lipid metabolism</keyword>
<keyword evidence="2" id="KW-0444">Lipid biosynthesis</keyword>
<dbReference type="GO" id="GO:0005524">
    <property type="term" value="F:ATP binding"/>
    <property type="evidence" value="ECO:0007669"/>
    <property type="project" value="UniProtKB-KW"/>
</dbReference>
<dbReference type="GO" id="GO:2001295">
    <property type="term" value="P:malonyl-CoA biosynthetic process"/>
    <property type="evidence" value="ECO:0007669"/>
    <property type="project" value="TreeGrafter"/>
</dbReference>
<keyword evidence="11" id="KW-0275">Fatty acid biosynthesis</keyword>
<keyword evidence="4" id="KW-0479">Metal-binding</keyword>
<organism evidence="13">
    <name type="scientific">marine metagenome</name>
    <dbReference type="NCBI Taxonomy" id="408172"/>
    <lineage>
        <taxon>unclassified sequences</taxon>
        <taxon>metagenomes</taxon>
        <taxon>ecological metagenomes</taxon>
    </lineage>
</organism>
<dbReference type="InterPro" id="IPR029045">
    <property type="entry name" value="ClpP/crotonase-like_dom_sf"/>
</dbReference>
<evidence type="ECO:0000256" key="8">
    <source>
        <dbReference type="ARBA" id="ARBA00022833"/>
    </source>
</evidence>
<evidence type="ECO:0000256" key="3">
    <source>
        <dbReference type="ARBA" id="ARBA00022679"/>
    </source>
</evidence>
<reference evidence="13" key="1">
    <citation type="submission" date="2018-05" db="EMBL/GenBank/DDBJ databases">
        <authorList>
            <person name="Lanie J.A."/>
            <person name="Ng W.-L."/>
            <person name="Kazmierczak K.M."/>
            <person name="Andrzejewski T.M."/>
            <person name="Davidsen T.M."/>
            <person name="Wayne K.J."/>
            <person name="Tettelin H."/>
            <person name="Glass J.I."/>
            <person name="Rusch D."/>
            <person name="Podicherti R."/>
            <person name="Tsui H.-C.T."/>
            <person name="Winkler M.E."/>
        </authorList>
    </citation>
    <scope>NUCLEOTIDE SEQUENCE</scope>
</reference>
<evidence type="ECO:0000256" key="10">
    <source>
        <dbReference type="ARBA" id="ARBA00023098"/>
    </source>
</evidence>
<evidence type="ECO:0000256" key="11">
    <source>
        <dbReference type="ARBA" id="ARBA00023160"/>
    </source>
</evidence>
<dbReference type="PANTHER" id="PTHR42995">
    <property type="entry name" value="ACETYL-COENZYME A CARBOXYLASE CARBOXYL TRANSFERASE SUBUNIT BETA, CHLOROPLASTIC"/>
    <property type="match status" value="1"/>
</dbReference>
<evidence type="ECO:0000256" key="2">
    <source>
        <dbReference type="ARBA" id="ARBA00022516"/>
    </source>
</evidence>
<dbReference type="GO" id="GO:0003989">
    <property type="term" value="F:acetyl-CoA carboxylase activity"/>
    <property type="evidence" value="ECO:0007669"/>
    <property type="project" value="InterPro"/>
</dbReference>
<dbReference type="GO" id="GO:0006633">
    <property type="term" value="P:fatty acid biosynthetic process"/>
    <property type="evidence" value="ECO:0007669"/>
    <property type="project" value="UniProtKB-KW"/>
</dbReference>
<dbReference type="InterPro" id="IPR011762">
    <property type="entry name" value="COA_CT_N"/>
</dbReference>
<feature type="non-terminal residue" evidence="13">
    <location>
        <position position="235"/>
    </location>
</feature>
<feature type="domain" description="CoA carboxyltransferase N-terminal" evidence="12">
    <location>
        <begin position="24"/>
        <end position="235"/>
    </location>
</feature>
<dbReference type="InterPro" id="IPR041010">
    <property type="entry name" value="Znf-ACC"/>
</dbReference>
<evidence type="ECO:0000256" key="5">
    <source>
        <dbReference type="ARBA" id="ARBA00022741"/>
    </source>
</evidence>
<dbReference type="AlphaFoldDB" id="A0A382ZHY4"/>
<evidence type="ECO:0000256" key="6">
    <source>
        <dbReference type="ARBA" id="ARBA00022771"/>
    </source>
</evidence>
<dbReference type="PROSITE" id="PS50980">
    <property type="entry name" value="COA_CT_NTER"/>
    <property type="match status" value="1"/>
</dbReference>
<keyword evidence="6" id="KW-0863">Zinc-finger</keyword>
<keyword evidence="9" id="KW-0067">ATP-binding</keyword>
<dbReference type="Gene3D" id="3.90.226.10">
    <property type="entry name" value="2-enoyl-CoA Hydratase, Chain A, domain 1"/>
    <property type="match status" value="1"/>
</dbReference>
<dbReference type="PRINTS" id="PR01070">
    <property type="entry name" value="ACCCTRFRASEB"/>
</dbReference>
<dbReference type="SUPFAM" id="SSF52096">
    <property type="entry name" value="ClpP/crotonase"/>
    <property type="match status" value="1"/>
</dbReference>
<keyword evidence="8" id="KW-0862">Zinc</keyword>
<name>A0A382ZHY4_9ZZZZ</name>
<comment type="subcellular location">
    <subcellularLocation>
        <location evidence="1">Cytoplasm</location>
    </subcellularLocation>
</comment>
<evidence type="ECO:0000256" key="9">
    <source>
        <dbReference type="ARBA" id="ARBA00022840"/>
    </source>
</evidence>
<evidence type="ECO:0000313" key="13">
    <source>
        <dbReference type="EMBL" id="SVD95082.1"/>
    </source>
</evidence>
<dbReference type="GO" id="GO:0016740">
    <property type="term" value="F:transferase activity"/>
    <property type="evidence" value="ECO:0007669"/>
    <property type="project" value="UniProtKB-KW"/>
</dbReference>
<evidence type="ECO:0000259" key="12">
    <source>
        <dbReference type="PROSITE" id="PS50980"/>
    </source>
</evidence>
<sequence>MVEWFRRSDVKIKTVDKKEIAEGLWVKCPRCNQVTYQRELEKNQHVCNACSHHFRMSSKNYFKLLIGDVDYKEIAGDVKPIDPLKFHGTKNYSQQLDNAKENTGLTEAVQVIFGKINGINTIICVMDFSFIGGSMGSVVGERISQAIDLAREEKVPLVIITSSGGARMQEGAFSLMQLAKTSSKLARFSNSGGLYIAVLTDPTTGGTTASFAMLGDIILAEPNALIGFAGSRVIK</sequence>
<protein>
    <recommendedName>
        <fullName evidence="12">CoA carboxyltransferase N-terminal domain-containing protein</fullName>
    </recommendedName>
</protein>
<dbReference type="EMBL" id="UINC01184048">
    <property type="protein sequence ID" value="SVD95082.1"/>
    <property type="molecule type" value="Genomic_DNA"/>
</dbReference>
<evidence type="ECO:0000256" key="4">
    <source>
        <dbReference type="ARBA" id="ARBA00022723"/>
    </source>
</evidence>
<evidence type="ECO:0000256" key="7">
    <source>
        <dbReference type="ARBA" id="ARBA00022832"/>
    </source>
</evidence>
<gene>
    <name evidence="13" type="ORF">METZ01_LOCUS447936</name>
</gene>
<dbReference type="GO" id="GO:0008270">
    <property type="term" value="F:zinc ion binding"/>
    <property type="evidence" value="ECO:0007669"/>
    <property type="project" value="UniProtKB-KW"/>
</dbReference>
<evidence type="ECO:0000256" key="1">
    <source>
        <dbReference type="ARBA" id="ARBA00004496"/>
    </source>
</evidence>
<keyword evidence="5" id="KW-0547">Nucleotide-binding</keyword>
<proteinExistence type="predicted"/>
<dbReference type="Pfam" id="PF01039">
    <property type="entry name" value="Carboxyl_trans"/>
    <property type="match status" value="1"/>
</dbReference>
<dbReference type="Pfam" id="PF17848">
    <property type="entry name" value="Zn_ribbon_ACC"/>
    <property type="match status" value="1"/>
</dbReference>
<accession>A0A382ZHY4</accession>
<keyword evidence="3" id="KW-0808">Transferase</keyword>
<keyword evidence="7" id="KW-0276">Fatty acid metabolism</keyword>
<dbReference type="PANTHER" id="PTHR42995:SF5">
    <property type="entry name" value="ACETYL-COENZYME A CARBOXYLASE CARBOXYL TRANSFERASE SUBUNIT BETA, CHLOROPLASTIC"/>
    <property type="match status" value="1"/>
</dbReference>
<dbReference type="InterPro" id="IPR000438">
    <property type="entry name" value="Acetyl_CoA_COase_Trfase_b_su"/>
</dbReference>
<dbReference type="InterPro" id="IPR034733">
    <property type="entry name" value="AcCoA_carboxyl_beta"/>
</dbReference>
<dbReference type="GO" id="GO:0009317">
    <property type="term" value="C:acetyl-CoA carboxylase complex"/>
    <property type="evidence" value="ECO:0007669"/>
    <property type="project" value="InterPro"/>
</dbReference>